<evidence type="ECO:0000313" key="2">
    <source>
        <dbReference type="EMBL" id="RNA09154.1"/>
    </source>
</evidence>
<accession>A0A3M7QD94</accession>
<comment type="caution">
    <text evidence="2">The sequence shown here is derived from an EMBL/GenBank/DDBJ whole genome shotgun (WGS) entry which is preliminary data.</text>
</comment>
<reference evidence="2 3" key="1">
    <citation type="journal article" date="2018" name="Sci. Rep.">
        <title>Genomic signatures of local adaptation to the degree of environmental predictability in rotifers.</title>
        <authorList>
            <person name="Franch-Gras L."/>
            <person name="Hahn C."/>
            <person name="Garcia-Roger E.M."/>
            <person name="Carmona M.J."/>
            <person name="Serra M."/>
            <person name="Gomez A."/>
        </authorList>
    </citation>
    <scope>NUCLEOTIDE SEQUENCE [LARGE SCALE GENOMIC DNA]</scope>
    <source>
        <strain evidence="2">HYR1</strain>
    </source>
</reference>
<organism evidence="2 3">
    <name type="scientific">Brachionus plicatilis</name>
    <name type="common">Marine rotifer</name>
    <name type="synonym">Brachionus muelleri</name>
    <dbReference type="NCBI Taxonomy" id="10195"/>
    <lineage>
        <taxon>Eukaryota</taxon>
        <taxon>Metazoa</taxon>
        <taxon>Spiralia</taxon>
        <taxon>Gnathifera</taxon>
        <taxon>Rotifera</taxon>
        <taxon>Eurotatoria</taxon>
        <taxon>Monogononta</taxon>
        <taxon>Pseudotrocha</taxon>
        <taxon>Ploima</taxon>
        <taxon>Brachionidae</taxon>
        <taxon>Brachionus</taxon>
    </lineage>
</organism>
<evidence type="ECO:0000256" key="1">
    <source>
        <dbReference type="SAM" id="MobiDB-lite"/>
    </source>
</evidence>
<dbReference type="AlphaFoldDB" id="A0A3M7QD94"/>
<feature type="compositionally biased region" description="Polar residues" evidence="1">
    <location>
        <begin position="1"/>
        <end position="10"/>
    </location>
</feature>
<feature type="region of interest" description="Disordered" evidence="1">
    <location>
        <begin position="1"/>
        <end position="31"/>
    </location>
</feature>
<evidence type="ECO:0000313" key="3">
    <source>
        <dbReference type="Proteomes" id="UP000276133"/>
    </source>
</evidence>
<gene>
    <name evidence="2" type="ORF">BpHYR1_027673</name>
</gene>
<dbReference type="Proteomes" id="UP000276133">
    <property type="component" value="Unassembled WGS sequence"/>
</dbReference>
<protein>
    <submittedName>
        <fullName evidence="2">Uncharacterized protein</fullName>
    </submittedName>
</protein>
<name>A0A3M7QD94_BRAPC</name>
<keyword evidence="3" id="KW-1185">Reference proteome</keyword>
<proteinExistence type="predicted"/>
<feature type="compositionally biased region" description="Low complexity" evidence="1">
    <location>
        <begin position="22"/>
        <end position="31"/>
    </location>
</feature>
<dbReference type="EMBL" id="REGN01006530">
    <property type="protein sequence ID" value="RNA09154.1"/>
    <property type="molecule type" value="Genomic_DNA"/>
</dbReference>
<sequence>MPPQSANLTNADLDGSKRPLVSTTSSSCGDSSPITFRTEHLKLYLCSFAIDQETQVDWIASGKYVRIAKMVPQEIIIGKFCVLTTT</sequence>